<keyword evidence="4" id="KW-1134">Transmembrane beta strand</keyword>
<dbReference type="PANTHER" id="PTHR30026:SF23">
    <property type="entry name" value="TO APRF-PUTATIVE OUTER MEMBRANE EFFLUX PROTEIN OR SECRETED ALKALINE PHOSPHATASE-RELATED"/>
    <property type="match status" value="1"/>
</dbReference>
<dbReference type="RefSeq" id="WP_186738937.1">
    <property type="nucleotide sequence ID" value="NZ_VFIA01000023.1"/>
</dbReference>
<dbReference type="InterPro" id="IPR003423">
    <property type="entry name" value="OMP_efflux"/>
</dbReference>
<proteinExistence type="inferred from homology"/>
<protein>
    <submittedName>
        <fullName evidence="9">Outer membrane protein TolC</fullName>
    </submittedName>
</protein>
<sequence length="462" mass="51135">MPRIARCYLVWISLFGCIGCALVSASAQVLTMESAIDASFAQYPTLAARRSALEAIRANAQVVRDNRLPNVRVHDQINVGTANGLSGSYFSLGLIVPTSGGRRPGNYGDLASGNIALASADWEVFNFGRFTAEDQLIRADVGVGEAGLEREQFELRQTVIRTYLDLFWTEQSLFIEERNLARVDTVRRIIGNLVRNGIRPGLDSSLANVAFSRARLAYLRMQEERQRAQVQLATLTGRPVEQIAIDTTFQIEPLLIPVAVSVAVPGHPLLRLQERLVTRQAAEIATIRKSALPRVSLLASAWARGTSLDIENNFGPVASGLGYSRTNYLLGVAATVNLMDFRRAASRTRLQRFRVEEARSQLALAQLQIQNALGIADAQLTVVQTQLAELPLVIRSAQDAYNQRLSLYNNGLETILSLTDALTLLTTVEKEAVQTRMQAVRLRFQRAQATNDFDTFYALFRR</sequence>
<evidence type="ECO:0000256" key="7">
    <source>
        <dbReference type="ARBA" id="ARBA00023237"/>
    </source>
</evidence>
<keyword evidence="10" id="KW-1185">Reference proteome</keyword>
<evidence type="ECO:0000256" key="5">
    <source>
        <dbReference type="ARBA" id="ARBA00022692"/>
    </source>
</evidence>
<gene>
    <name evidence="9" type="ORF">FH603_3667</name>
</gene>
<reference evidence="9 10" key="1">
    <citation type="submission" date="2019-06" db="EMBL/GenBank/DDBJ databases">
        <title>Spirosoma utsteinense sp. nov. isolated from Antarctic ice-free soils.</title>
        <authorList>
            <person name="Tahon G."/>
        </authorList>
    </citation>
    <scope>NUCLEOTIDE SEQUENCE [LARGE SCALE GENOMIC DNA]</scope>
    <source>
        <strain evidence="9 10">LMG 31447</strain>
    </source>
</reference>
<evidence type="ECO:0000256" key="1">
    <source>
        <dbReference type="ARBA" id="ARBA00004442"/>
    </source>
</evidence>
<evidence type="ECO:0000256" key="6">
    <source>
        <dbReference type="ARBA" id="ARBA00023136"/>
    </source>
</evidence>
<dbReference type="Gene3D" id="1.20.1600.10">
    <property type="entry name" value="Outer membrane efflux proteins (OEP)"/>
    <property type="match status" value="1"/>
</dbReference>
<dbReference type="Proteomes" id="UP000700732">
    <property type="component" value="Unassembled WGS sequence"/>
</dbReference>
<evidence type="ECO:0000256" key="8">
    <source>
        <dbReference type="SAM" id="SignalP"/>
    </source>
</evidence>
<feature type="signal peptide" evidence="8">
    <location>
        <begin position="1"/>
        <end position="27"/>
    </location>
</feature>
<keyword evidence="8" id="KW-0732">Signal</keyword>
<accession>A0ABR6WB43</accession>
<keyword evidence="5" id="KW-0812">Transmembrane</keyword>
<evidence type="ECO:0000256" key="4">
    <source>
        <dbReference type="ARBA" id="ARBA00022452"/>
    </source>
</evidence>
<dbReference type="PANTHER" id="PTHR30026">
    <property type="entry name" value="OUTER MEMBRANE PROTEIN TOLC"/>
    <property type="match status" value="1"/>
</dbReference>
<dbReference type="EMBL" id="VFIA01000023">
    <property type="protein sequence ID" value="MBC3793150.1"/>
    <property type="molecule type" value="Genomic_DNA"/>
</dbReference>
<comment type="similarity">
    <text evidence="2">Belongs to the outer membrane factor (OMF) (TC 1.B.17) family.</text>
</comment>
<comment type="caution">
    <text evidence="9">The sequence shown here is derived from an EMBL/GenBank/DDBJ whole genome shotgun (WGS) entry which is preliminary data.</text>
</comment>
<dbReference type="InterPro" id="IPR051906">
    <property type="entry name" value="TolC-like"/>
</dbReference>
<evidence type="ECO:0000256" key="3">
    <source>
        <dbReference type="ARBA" id="ARBA00022448"/>
    </source>
</evidence>
<dbReference type="PROSITE" id="PS51257">
    <property type="entry name" value="PROKAR_LIPOPROTEIN"/>
    <property type="match status" value="1"/>
</dbReference>
<keyword evidence="7" id="KW-0998">Cell outer membrane</keyword>
<evidence type="ECO:0000313" key="9">
    <source>
        <dbReference type="EMBL" id="MBC3793150.1"/>
    </source>
</evidence>
<name>A0ABR6WB43_9BACT</name>
<organism evidence="9 10">
    <name type="scientific">Spirosoma utsteinense</name>
    <dbReference type="NCBI Taxonomy" id="2585773"/>
    <lineage>
        <taxon>Bacteria</taxon>
        <taxon>Pseudomonadati</taxon>
        <taxon>Bacteroidota</taxon>
        <taxon>Cytophagia</taxon>
        <taxon>Cytophagales</taxon>
        <taxon>Cytophagaceae</taxon>
        <taxon>Spirosoma</taxon>
    </lineage>
</organism>
<comment type="subcellular location">
    <subcellularLocation>
        <location evidence="1">Cell outer membrane</location>
    </subcellularLocation>
</comment>
<dbReference type="Pfam" id="PF02321">
    <property type="entry name" value="OEP"/>
    <property type="match status" value="2"/>
</dbReference>
<keyword evidence="3" id="KW-0813">Transport</keyword>
<evidence type="ECO:0000256" key="2">
    <source>
        <dbReference type="ARBA" id="ARBA00007613"/>
    </source>
</evidence>
<dbReference type="SUPFAM" id="SSF56954">
    <property type="entry name" value="Outer membrane efflux proteins (OEP)"/>
    <property type="match status" value="1"/>
</dbReference>
<keyword evidence="6" id="KW-0472">Membrane</keyword>
<evidence type="ECO:0000313" key="10">
    <source>
        <dbReference type="Proteomes" id="UP000700732"/>
    </source>
</evidence>
<feature type="chain" id="PRO_5045753726" evidence="8">
    <location>
        <begin position="28"/>
        <end position="462"/>
    </location>
</feature>